<evidence type="ECO:0000259" key="4">
    <source>
        <dbReference type="Pfam" id="PF00808"/>
    </source>
</evidence>
<organism evidence="5 6">
    <name type="scientific">Malassezia furfur</name>
    <name type="common">Pityriasis versicolor infection agent</name>
    <name type="synonym">Pityrosporum furfur</name>
    <dbReference type="NCBI Taxonomy" id="55194"/>
    <lineage>
        <taxon>Eukaryota</taxon>
        <taxon>Fungi</taxon>
        <taxon>Dikarya</taxon>
        <taxon>Basidiomycota</taxon>
        <taxon>Ustilaginomycotina</taxon>
        <taxon>Malasseziomycetes</taxon>
        <taxon>Malasseziales</taxon>
        <taxon>Malasseziaceae</taxon>
        <taxon>Malassezia</taxon>
    </lineage>
</organism>
<dbReference type="EMBL" id="CP046237">
    <property type="protein sequence ID" value="WFD49200.1"/>
    <property type="molecule type" value="Genomic_DNA"/>
</dbReference>
<evidence type="ECO:0000313" key="6">
    <source>
        <dbReference type="Proteomes" id="UP000818624"/>
    </source>
</evidence>
<dbReference type="PANTHER" id="PTHR46138:SF1">
    <property type="entry name" value="PROTEIN DR1"/>
    <property type="match status" value="1"/>
</dbReference>
<reference evidence="5 6" key="1">
    <citation type="journal article" date="2020" name="Elife">
        <title>Loss of centromere function drives karyotype evolution in closely related Malassezia species.</title>
        <authorList>
            <person name="Sankaranarayanan S.R."/>
            <person name="Ianiri G."/>
            <person name="Coelho M.A."/>
            <person name="Reza M.H."/>
            <person name="Thimmappa B.C."/>
            <person name="Ganguly P."/>
            <person name="Vadnala R.N."/>
            <person name="Sun S."/>
            <person name="Siddharthan R."/>
            <person name="Tellgren-Roth C."/>
            <person name="Dawson T.L."/>
            <person name="Heitman J."/>
            <person name="Sanyal K."/>
        </authorList>
    </citation>
    <scope>NUCLEOTIDE SEQUENCE [LARGE SCALE GENOMIC DNA]</scope>
    <source>
        <strain evidence="5">CBS14141</strain>
    </source>
</reference>
<comment type="subcellular location">
    <subcellularLocation>
        <location evidence="1">Nucleus</location>
    </subcellularLocation>
</comment>
<dbReference type="SUPFAM" id="SSF47113">
    <property type="entry name" value="Histone-fold"/>
    <property type="match status" value="1"/>
</dbReference>
<dbReference type="CDD" id="cd22905">
    <property type="entry name" value="HFD_Dr1"/>
    <property type="match status" value="1"/>
</dbReference>
<dbReference type="Pfam" id="PF00808">
    <property type="entry name" value="CBFD_NFYB_HMF"/>
    <property type="match status" value="1"/>
</dbReference>
<dbReference type="Proteomes" id="UP000818624">
    <property type="component" value="Chromosome 4"/>
</dbReference>
<keyword evidence="2" id="KW-0539">Nucleus</keyword>
<dbReference type="InterPro" id="IPR009072">
    <property type="entry name" value="Histone-fold"/>
</dbReference>
<feature type="region of interest" description="Disordered" evidence="3">
    <location>
        <begin position="1"/>
        <end position="21"/>
    </location>
</feature>
<accession>A0ABY8EX23</accession>
<dbReference type="InterPro" id="IPR042225">
    <property type="entry name" value="Ncb2"/>
</dbReference>
<dbReference type="Gene3D" id="1.10.20.10">
    <property type="entry name" value="Histone, subunit A"/>
    <property type="match status" value="1"/>
</dbReference>
<sequence>MSEDERDFGGTGAPDDEELSLPKATIQKLIQDYLPNDMSCAKDTRDLLIECCVEFIHLVSSEANEACEKDSKKTIAPDHVVKALVDLGFEKYTREVQDVLNDHKQHQKVRGGARADRSGAGTQGIAVRDERTHRGGAAAAAGAAVCCKQGALRGR</sequence>
<evidence type="ECO:0000256" key="3">
    <source>
        <dbReference type="SAM" id="MobiDB-lite"/>
    </source>
</evidence>
<evidence type="ECO:0000256" key="2">
    <source>
        <dbReference type="ARBA" id="ARBA00023242"/>
    </source>
</evidence>
<evidence type="ECO:0000256" key="1">
    <source>
        <dbReference type="ARBA" id="ARBA00004123"/>
    </source>
</evidence>
<gene>
    <name evidence="5" type="primary">NCB2</name>
    <name evidence="5" type="ORF">GLX27_003880</name>
</gene>
<evidence type="ECO:0000313" key="5">
    <source>
        <dbReference type="EMBL" id="WFD49200.1"/>
    </source>
</evidence>
<proteinExistence type="predicted"/>
<keyword evidence="6" id="KW-1185">Reference proteome</keyword>
<dbReference type="InterPro" id="IPR003958">
    <property type="entry name" value="CBFA_NFYB_domain"/>
</dbReference>
<protein>
    <submittedName>
        <fullName evidence="5">Negative cofactor 2 transcription regulator complex subunit ncb2</fullName>
    </submittedName>
</protein>
<name>A0ABY8EX23_MALFU</name>
<feature type="domain" description="Transcription factor CBF/NF-Y/archaeal histone" evidence="4">
    <location>
        <begin position="20"/>
        <end position="84"/>
    </location>
</feature>
<dbReference type="PANTHER" id="PTHR46138">
    <property type="entry name" value="PROTEIN DR1"/>
    <property type="match status" value="1"/>
</dbReference>
<feature type="region of interest" description="Disordered" evidence="3">
    <location>
        <begin position="104"/>
        <end position="129"/>
    </location>
</feature>